<feature type="chain" id="PRO_5015182272" description="Lipoprotein" evidence="1">
    <location>
        <begin position="21"/>
        <end position="135"/>
    </location>
</feature>
<evidence type="ECO:0000313" key="3">
    <source>
        <dbReference type="Proteomes" id="UP000245133"/>
    </source>
</evidence>
<sequence length="135" mass="15797">MKTFTRLNIVLMFVFVFSFADCKKKAGIDSIEWKDESLKLTAEICEKYRKCSEKNWSELPEKTRELAKSRLDEANCQKEFRQSNLYRLAGDDIPKTMDAYRNCHKEIIKSNCEDLQAGLVDINVDCKLVKKFQID</sequence>
<dbReference type="EMBL" id="BFBB01000008">
    <property type="protein sequence ID" value="GBF51204.1"/>
    <property type="molecule type" value="Genomic_DNA"/>
</dbReference>
<feature type="signal peptide" evidence="1">
    <location>
        <begin position="1"/>
        <end position="20"/>
    </location>
</feature>
<dbReference type="Proteomes" id="UP000245133">
    <property type="component" value="Unassembled WGS sequence"/>
</dbReference>
<comment type="caution">
    <text evidence="2">The sequence shown here is derived from an EMBL/GenBank/DDBJ whole genome shotgun (WGS) entry which is preliminary data.</text>
</comment>
<accession>A0A2P2E2X7</accession>
<keyword evidence="1" id="KW-0732">Signal</keyword>
<keyword evidence="3" id="KW-1185">Reference proteome</keyword>
<dbReference type="RefSeq" id="WP_108977562.1">
    <property type="nucleotide sequence ID" value="NZ_BFBB01000008.1"/>
</dbReference>
<evidence type="ECO:0008006" key="4">
    <source>
        <dbReference type="Google" id="ProtNLM"/>
    </source>
</evidence>
<gene>
    <name evidence="2" type="ORF">LPTSP4_27360</name>
</gene>
<dbReference type="OrthoDB" id="330252at2"/>
<reference evidence="2 3" key="1">
    <citation type="submission" date="2018-02" db="EMBL/GenBank/DDBJ databases">
        <title>Novel Leptospira species isolated from soil and water in Japan.</title>
        <authorList>
            <person name="Nakao R."/>
            <person name="Masuzawa T."/>
        </authorList>
    </citation>
    <scope>NUCLEOTIDE SEQUENCE [LARGE SCALE GENOMIC DNA]</scope>
    <source>
        <strain evidence="2 3">YH101</strain>
    </source>
</reference>
<protein>
    <recommendedName>
        <fullName evidence="4">Lipoprotein</fullName>
    </recommendedName>
</protein>
<evidence type="ECO:0000313" key="2">
    <source>
        <dbReference type="EMBL" id="GBF51204.1"/>
    </source>
</evidence>
<organism evidence="2 3">
    <name type="scientific">Leptospira ryugenii</name>
    <dbReference type="NCBI Taxonomy" id="1917863"/>
    <lineage>
        <taxon>Bacteria</taxon>
        <taxon>Pseudomonadati</taxon>
        <taxon>Spirochaetota</taxon>
        <taxon>Spirochaetia</taxon>
        <taxon>Leptospirales</taxon>
        <taxon>Leptospiraceae</taxon>
        <taxon>Leptospira</taxon>
    </lineage>
</organism>
<dbReference type="NCBIfam" id="NF047485">
    <property type="entry name" value="LA_2478_plus"/>
    <property type="match status" value="1"/>
</dbReference>
<name>A0A2P2E2X7_9LEPT</name>
<dbReference type="AlphaFoldDB" id="A0A2P2E2X7"/>
<evidence type="ECO:0000256" key="1">
    <source>
        <dbReference type="SAM" id="SignalP"/>
    </source>
</evidence>
<proteinExistence type="predicted"/>